<proteinExistence type="predicted"/>
<name>A0AAV9ED30_ACOCL</name>
<evidence type="ECO:0000313" key="1">
    <source>
        <dbReference type="EMBL" id="KAK1310833.1"/>
    </source>
</evidence>
<gene>
    <name evidence="1" type="ORF">QJS10_CPA08g00523</name>
</gene>
<sequence length="80" mass="8698">MASGTPTVPISQHQGEATPPVAIETGEMEFLGSLACFKVSQIGMIFKNECDKFQFKSFLHKSKLASNTSLPLGNKQQDHS</sequence>
<reference evidence="1" key="2">
    <citation type="submission" date="2023-06" db="EMBL/GenBank/DDBJ databases">
        <authorList>
            <person name="Ma L."/>
            <person name="Liu K.-W."/>
            <person name="Li Z."/>
            <person name="Hsiao Y.-Y."/>
            <person name="Qi Y."/>
            <person name="Fu T."/>
            <person name="Tang G."/>
            <person name="Zhang D."/>
            <person name="Sun W.-H."/>
            <person name="Liu D.-K."/>
            <person name="Li Y."/>
            <person name="Chen G.-Z."/>
            <person name="Liu X.-D."/>
            <person name="Liao X.-Y."/>
            <person name="Jiang Y.-T."/>
            <person name="Yu X."/>
            <person name="Hao Y."/>
            <person name="Huang J."/>
            <person name="Zhao X.-W."/>
            <person name="Ke S."/>
            <person name="Chen Y.-Y."/>
            <person name="Wu W.-L."/>
            <person name="Hsu J.-L."/>
            <person name="Lin Y.-F."/>
            <person name="Huang M.-D."/>
            <person name="Li C.-Y."/>
            <person name="Huang L."/>
            <person name="Wang Z.-W."/>
            <person name="Zhao X."/>
            <person name="Zhong W.-Y."/>
            <person name="Peng D.-H."/>
            <person name="Ahmad S."/>
            <person name="Lan S."/>
            <person name="Zhang J.-S."/>
            <person name="Tsai W.-C."/>
            <person name="Van De Peer Y."/>
            <person name="Liu Z.-J."/>
        </authorList>
    </citation>
    <scope>NUCLEOTIDE SEQUENCE</scope>
    <source>
        <strain evidence="1">CP</strain>
        <tissue evidence="1">Leaves</tissue>
    </source>
</reference>
<accession>A0AAV9ED30</accession>
<reference evidence="1" key="1">
    <citation type="journal article" date="2023" name="Nat. Commun.">
        <title>Diploid and tetraploid genomes of Acorus and the evolution of monocots.</title>
        <authorList>
            <person name="Ma L."/>
            <person name="Liu K.W."/>
            <person name="Li Z."/>
            <person name="Hsiao Y.Y."/>
            <person name="Qi Y."/>
            <person name="Fu T."/>
            <person name="Tang G.D."/>
            <person name="Zhang D."/>
            <person name="Sun W.H."/>
            <person name="Liu D.K."/>
            <person name="Li Y."/>
            <person name="Chen G.Z."/>
            <person name="Liu X.D."/>
            <person name="Liao X.Y."/>
            <person name="Jiang Y.T."/>
            <person name="Yu X."/>
            <person name="Hao Y."/>
            <person name="Huang J."/>
            <person name="Zhao X.W."/>
            <person name="Ke S."/>
            <person name="Chen Y.Y."/>
            <person name="Wu W.L."/>
            <person name="Hsu J.L."/>
            <person name="Lin Y.F."/>
            <person name="Huang M.D."/>
            <person name="Li C.Y."/>
            <person name="Huang L."/>
            <person name="Wang Z.W."/>
            <person name="Zhao X."/>
            <person name="Zhong W.Y."/>
            <person name="Peng D.H."/>
            <person name="Ahmad S."/>
            <person name="Lan S."/>
            <person name="Zhang J.S."/>
            <person name="Tsai W.C."/>
            <person name="Van de Peer Y."/>
            <person name="Liu Z.J."/>
        </authorList>
    </citation>
    <scope>NUCLEOTIDE SEQUENCE</scope>
    <source>
        <strain evidence="1">CP</strain>
    </source>
</reference>
<protein>
    <submittedName>
        <fullName evidence="1">Uncharacterized protein</fullName>
    </submittedName>
</protein>
<dbReference type="AlphaFoldDB" id="A0AAV9ED30"/>
<dbReference type="EMBL" id="JAUJYO010000008">
    <property type="protein sequence ID" value="KAK1310833.1"/>
    <property type="molecule type" value="Genomic_DNA"/>
</dbReference>
<organism evidence="1 2">
    <name type="scientific">Acorus calamus</name>
    <name type="common">Sweet flag</name>
    <dbReference type="NCBI Taxonomy" id="4465"/>
    <lineage>
        <taxon>Eukaryota</taxon>
        <taxon>Viridiplantae</taxon>
        <taxon>Streptophyta</taxon>
        <taxon>Embryophyta</taxon>
        <taxon>Tracheophyta</taxon>
        <taxon>Spermatophyta</taxon>
        <taxon>Magnoliopsida</taxon>
        <taxon>Liliopsida</taxon>
        <taxon>Acoraceae</taxon>
        <taxon>Acorus</taxon>
    </lineage>
</organism>
<comment type="caution">
    <text evidence="1">The sequence shown here is derived from an EMBL/GenBank/DDBJ whole genome shotgun (WGS) entry which is preliminary data.</text>
</comment>
<keyword evidence="2" id="KW-1185">Reference proteome</keyword>
<dbReference type="Proteomes" id="UP001180020">
    <property type="component" value="Unassembled WGS sequence"/>
</dbReference>
<evidence type="ECO:0000313" key="2">
    <source>
        <dbReference type="Proteomes" id="UP001180020"/>
    </source>
</evidence>